<evidence type="ECO:0000256" key="2">
    <source>
        <dbReference type="ARBA" id="ARBA00023242"/>
    </source>
</evidence>
<feature type="compositionally biased region" description="Basic and acidic residues" evidence="5">
    <location>
        <begin position="479"/>
        <end position="488"/>
    </location>
</feature>
<dbReference type="GO" id="GO:0005667">
    <property type="term" value="C:transcription regulator complex"/>
    <property type="evidence" value="ECO:0007669"/>
    <property type="project" value="TreeGrafter"/>
</dbReference>
<feature type="compositionally biased region" description="Polar residues" evidence="5">
    <location>
        <begin position="682"/>
        <end position="714"/>
    </location>
</feature>
<reference evidence="7" key="1">
    <citation type="submission" date="2023-07" db="EMBL/GenBank/DDBJ databases">
        <title>Chromosome-level genome assembly of Artemia franciscana.</title>
        <authorList>
            <person name="Jo E."/>
        </authorList>
    </citation>
    <scope>NUCLEOTIDE SEQUENCE</scope>
    <source>
        <tissue evidence="7">Whole body</tissue>
    </source>
</reference>
<dbReference type="EMBL" id="JAVRJZ010000007">
    <property type="protein sequence ID" value="KAK2720690.1"/>
    <property type="molecule type" value="Genomic_DNA"/>
</dbReference>
<feature type="region of interest" description="Disordered" evidence="5">
    <location>
        <begin position="279"/>
        <end position="336"/>
    </location>
</feature>
<dbReference type="Gene3D" id="3.10.260.20">
    <property type="entry name" value="Ski"/>
    <property type="match status" value="1"/>
</dbReference>
<feature type="compositionally biased region" description="Polar residues" evidence="5">
    <location>
        <begin position="454"/>
        <end position="464"/>
    </location>
</feature>
<accession>A0AA88LGG4</accession>
<dbReference type="InterPro" id="IPR009061">
    <property type="entry name" value="DNA-bd_dom_put_sf"/>
</dbReference>
<feature type="coiled-coil region" evidence="4">
    <location>
        <begin position="591"/>
        <end position="646"/>
    </location>
</feature>
<keyword evidence="2" id="KW-0539">Nucleus</keyword>
<dbReference type="Proteomes" id="UP001187531">
    <property type="component" value="Unassembled WGS sequence"/>
</dbReference>
<dbReference type="GO" id="GO:0000978">
    <property type="term" value="F:RNA polymerase II cis-regulatory region sequence-specific DNA binding"/>
    <property type="evidence" value="ECO:0007669"/>
    <property type="project" value="TreeGrafter"/>
</dbReference>
<feature type="compositionally biased region" description="Low complexity" evidence="5">
    <location>
        <begin position="42"/>
        <end position="64"/>
    </location>
</feature>
<comment type="similarity">
    <text evidence="3">Belongs to the DACH/dachshund family.</text>
</comment>
<feature type="region of interest" description="Disordered" evidence="5">
    <location>
        <begin position="679"/>
        <end position="714"/>
    </location>
</feature>
<evidence type="ECO:0000313" key="8">
    <source>
        <dbReference type="Proteomes" id="UP001187531"/>
    </source>
</evidence>
<dbReference type="PANTHER" id="PTHR12577:SF6">
    <property type="entry name" value="DACHSHUND, ISOFORM B"/>
    <property type="match status" value="1"/>
</dbReference>
<keyword evidence="8" id="KW-1185">Reference proteome</keyword>
<dbReference type="GO" id="GO:0000981">
    <property type="term" value="F:DNA-binding transcription factor activity, RNA polymerase II-specific"/>
    <property type="evidence" value="ECO:0007669"/>
    <property type="project" value="TreeGrafter"/>
</dbReference>
<feature type="region of interest" description="Disordered" evidence="5">
    <location>
        <begin position="430"/>
        <end position="501"/>
    </location>
</feature>
<feature type="region of interest" description="Disordered" evidence="5">
    <location>
        <begin position="1"/>
        <end position="73"/>
    </location>
</feature>
<evidence type="ECO:0000256" key="4">
    <source>
        <dbReference type="SAM" id="Coils"/>
    </source>
</evidence>
<organism evidence="7 8">
    <name type="scientific">Artemia franciscana</name>
    <name type="common">Brine shrimp</name>
    <name type="synonym">Artemia sanfranciscana</name>
    <dbReference type="NCBI Taxonomy" id="6661"/>
    <lineage>
        <taxon>Eukaryota</taxon>
        <taxon>Metazoa</taxon>
        <taxon>Ecdysozoa</taxon>
        <taxon>Arthropoda</taxon>
        <taxon>Crustacea</taxon>
        <taxon>Branchiopoda</taxon>
        <taxon>Anostraca</taxon>
        <taxon>Artemiidae</taxon>
        <taxon>Artemia</taxon>
    </lineage>
</organism>
<dbReference type="SUPFAM" id="SSF46955">
    <property type="entry name" value="Putative DNA-binding domain"/>
    <property type="match status" value="1"/>
</dbReference>
<dbReference type="InterPro" id="IPR003380">
    <property type="entry name" value="SKI/SNO/DAC"/>
</dbReference>
<dbReference type="GO" id="GO:0005634">
    <property type="term" value="C:nucleus"/>
    <property type="evidence" value="ECO:0007669"/>
    <property type="project" value="UniProtKB-SubCell"/>
</dbReference>
<gene>
    <name evidence="7" type="ORF">QYM36_004544</name>
</gene>
<feature type="domain" description="SKI/SNO/DAC" evidence="6">
    <location>
        <begin position="175"/>
        <end position="278"/>
    </location>
</feature>
<name>A0AA88LGG4_ARTSF</name>
<feature type="compositionally biased region" description="Low complexity" evidence="5">
    <location>
        <begin position="24"/>
        <end position="34"/>
    </location>
</feature>
<dbReference type="CDD" id="cd21081">
    <property type="entry name" value="DHD_Dac"/>
    <property type="match status" value="1"/>
</dbReference>
<dbReference type="FunFam" id="3.10.260.20:FF:000001">
    <property type="entry name" value="Dachshund homolog 1"/>
    <property type="match status" value="1"/>
</dbReference>
<dbReference type="Pfam" id="PF02437">
    <property type="entry name" value="Ski_Sno_DHD"/>
    <property type="match status" value="1"/>
</dbReference>
<evidence type="ECO:0000256" key="1">
    <source>
        <dbReference type="ARBA" id="ARBA00004123"/>
    </source>
</evidence>
<sequence length="741" mass="81021">MLSQKESETREIHSPNHQRKSAISPSNYSMTSSPSGGGSGSSGYSANERQSSSPNRRASSSSPPLRDMNSRLQLGFPHVPPSVAALHAAAAGAFLHGKNSFLNPMVPPGSLAGLTGMSAIPEAYHGLYMSHPAAAAAAAAMQQERALHQQHVMPPSLHSQMMAHRERQYVSSPPPISSTDPSANECKLVDYRGHKVAAFVIHGETMLCLPQAFELFLKHLVGGLHTVYTKLKRLDIVPLVCNVEQVRILRGLGAIQPGVNRCKLLSCKDFDALYRDCTTASSRPGRPPKRSPLLGNSPSSSQTEGFKKPRIESDYSSAFQNGRTNEGRYDKALLGTPPSHLHPMQLMAFNAAAAQQAFLGNPGSLHHPGLVGMIHQQPQITQTSLPAHLESQRQEQSPNEPNARTGFWENCRAAYEDAVKHFRLKEEKIDCSAPQQATSHSSKGERNAGEASSRENSPALNLSKTCEESSIGGEDSNSIEERSPVHEIEESETSDQEGDHDTKTVDAVAQDHVLTPVSEKSHVGVAGNSNPQQAMAAAAAYNYSTLLSAAAAADPSLVLASTETLLCNIQGLLKLAADNARDNDHKSTYEKAKLKMELVREREAREKMEKQLEEEKKIKVVFQRRFRKERRLRRRIQEQLGELERRMGIRHESPLGEQSAEQPTRGQVSLDARIRLNDSHTVDTSQTSQLLHSPMNGGNKNSIAFSSHQHSQSIENDIKSGVMPDPRSLFFKNSVLYTSAS</sequence>
<evidence type="ECO:0000313" key="7">
    <source>
        <dbReference type="EMBL" id="KAK2720690.1"/>
    </source>
</evidence>
<dbReference type="InterPro" id="IPR052417">
    <property type="entry name" value="Dachshund_domain"/>
</dbReference>
<comment type="caution">
    <text evidence="7">The sequence shown here is derived from an EMBL/GenBank/DDBJ whole genome shotgun (WGS) entry which is preliminary data.</text>
</comment>
<feature type="compositionally biased region" description="Basic and acidic residues" evidence="5">
    <location>
        <begin position="1"/>
        <end position="14"/>
    </location>
</feature>
<proteinExistence type="inferred from homology"/>
<evidence type="ECO:0000256" key="5">
    <source>
        <dbReference type="SAM" id="MobiDB-lite"/>
    </source>
</evidence>
<feature type="compositionally biased region" description="Polar residues" evidence="5">
    <location>
        <begin position="294"/>
        <end position="304"/>
    </location>
</feature>
<dbReference type="InterPro" id="IPR037000">
    <property type="entry name" value="Ski_DNA-bd_sf"/>
</dbReference>
<feature type="compositionally biased region" description="Polar residues" evidence="5">
    <location>
        <begin position="314"/>
        <end position="324"/>
    </location>
</feature>
<keyword evidence="4" id="KW-0175">Coiled coil</keyword>
<protein>
    <recommendedName>
        <fullName evidence="6">SKI/SNO/DAC domain-containing protein</fullName>
    </recommendedName>
</protein>
<evidence type="ECO:0000259" key="6">
    <source>
        <dbReference type="Pfam" id="PF02437"/>
    </source>
</evidence>
<dbReference type="AlphaFoldDB" id="A0AA88LGG4"/>
<comment type="subcellular location">
    <subcellularLocation>
        <location evidence="1">Nucleus</location>
    </subcellularLocation>
</comment>
<dbReference type="PANTHER" id="PTHR12577">
    <property type="entry name" value="DACHSHUND"/>
    <property type="match status" value="1"/>
</dbReference>
<evidence type="ECO:0000256" key="3">
    <source>
        <dbReference type="ARBA" id="ARBA00038192"/>
    </source>
</evidence>
<feature type="region of interest" description="Disordered" evidence="5">
    <location>
        <begin position="647"/>
        <end position="666"/>
    </location>
</feature>